<proteinExistence type="predicted"/>
<dbReference type="EMBL" id="KV453935">
    <property type="protein sequence ID" value="ODV72391.1"/>
    <property type="molecule type" value="Genomic_DNA"/>
</dbReference>
<dbReference type="RefSeq" id="XP_020069430.1">
    <property type="nucleotide sequence ID" value="XM_020217569.1"/>
</dbReference>
<dbReference type="Proteomes" id="UP000094389">
    <property type="component" value="Unassembled WGS sequence"/>
</dbReference>
<keyword evidence="2" id="KW-1185">Reference proteome</keyword>
<name>A0A1E4RYW0_CYBJN</name>
<evidence type="ECO:0000313" key="1">
    <source>
        <dbReference type="EMBL" id="ODV72391.1"/>
    </source>
</evidence>
<dbReference type="AlphaFoldDB" id="A0A1E4RYW0"/>
<accession>A0A1E4RYW0</accession>
<evidence type="ECO:0000313" key="2">
    <source>
        <dbReference type="Proteomes" id="UP000094389"/>
    </source>
</evidence>
<organism evidence="1 2">
    <name type="scientific">Cyberlindnera jadinii (strain ATCC 18201 / CBS 1600 / BCRC 20928 / JCM 3617 / NBRC 0987 / NRRL Y-1542)</name>
    <name type="common">Torula yeast</name>
    <name type="synonym">Candida utilis</name>
    <dbReference type="NCBI Taxonomy" id="983966"/>
    <lineage>
        <taxon>Eukaryota</taxon>
        <taxon>Fungi</taxon>
        <taxon>Dikarya</taxon>
        <taxon>Ascomycota</taxon>
        <taxon>Saccharomycotina</taxon>
        <taxon>Saccharomycetes</taxon>
        <taxon>Phaffomycetales</taxon>
        <taxon>Phaffomycetaceae</taxon>
        <taxon>Cyberlindnera</taxon>
    </lineage>
</organism>
<reference evidence="1 2" key="1">
    <citation type="journal article" date="2016" name="Proc. Natl. Acad. Sci. U.S.A.">
        <title>Comparative genomics of biotechnologically important yeasts.</title>
        <authorList>
            <person name="Riley R."/>
            <person name="Haridas S."/>
            <person name="Wolfe K.H."/>
            <person name="Lopes M.R."/>
            <person name="Hittinger C.T."/>
            <person name="Goeker M."/>
            <person name="Salamov A.A."/>
            <person name="Wisecaver J.H."/>
            <person name="Long T.M."/>
            <person name="Calvey C.H."/>
            <person name="Aerts A.L."/>
            <person name="Barry K.W."/>
            <person name="Choi C."/>
            <person name="Clum A."/>
            <person name="Coughlan A.Y."/>
            <person name="Deshpande S."/>
            <person name="Douglass A.P."/>
            <person name="Hanson S.J."/>
            <person name="Klenk H.-P."/>
            <person name="LaButti K.M."/>
            <person name="Lapidus A."/>
            <person name="Lindquist E.A."/>
            <person name="Lipzen A.M."/>
            <person name="Meier-Kolthoff J.P."/>
            <person name="Ohm R.A."/>
            <person name="Otillar R.P."/>
            <person name="Pangilinan J.L."/>
            <person name="Peng Y."/>
            <person name="Rokas A."/>
            <person name="Rosa C.A."/>
            <person name="Scheuner C."/>
            <person name="Sibirny A.A."/>
            <person name="Slot J.C."/>
            <person name="Stielow J.B."/>
            <person name="Sun H."/>
            <person name="Kurtzman C.P."/>
            <person name="Blackwell M."/>
            <person name="Grigoriev I.V."/>
            <person name="Jeffries T.W."/>
        </authorList>
    </citation>
    <scope>NUCLEOTIDE SEQUENCE [LARGE SCALE GENOMIC DNA]</scope>
    <source>
        <strain evidence="2">ATCC 18201 / CBS 1600 / BCRC 20928 / JCM 3617 / NBRC 0987 / NRRL Y-1542</strain>
    </source>
</reference>
<gene>
    <name evidence="1" type="ORF">CYBJADRAFT_20575</name>
</gene>
<sequence>MYVTTLLSWLHFSSWKRYNKFRGSNRSEHVRTYRNMSEFIIVMENPSRRLTRATTVQKSFSHLFFPLFFSFPLFTFCLEA</sequence>
<dbReference type="GeneID" id="30991965"/>
<protein>
    <submittedName>
        <fullName evidence="1">Uncharacterized protein</fullName>
    </submittedName>
</protein>